<feature type="region of interest" description="Disordered" evidence="1">
    <location>
        <begin position="235"/>
        <end position="270"/>
    </location>
</feature>
<dbReference type="EMBL" id="ML769539">
    <property type="protein sequence ID" value="KAE9395029.1"/>
    <property type="molecule type" value="Genomic_DNA"/>
</dbReference>
<proteinExistence type="predicted"/>
<gene>
    <name evidence="2" type="ORF">BT96DRAFT_1022202</name>
</gene>
<dbReference type="Proteomes" id="UP000799118">
    <property type="component" value="Unassembled WGS sequence"/>
</dbReference>
<feature type="compositionally biased region" description="Polar residues" evidence="1">
    <location>
        <begin position="241"/>
        <end position="252"/>
    </location>
</feature>
<evidence type="ECO:0000256" key="1">
    <source>
        <dbReference type="SAM" id="MobiDB-lite"/>
    </source>
</evidence>
<organism evidence="2 3">
    <name type="scientific">Gymnopus androsaceus JB14</name>
    <dbReference type="NCBI Taxonomy" id="1447944"/>
    <lineage>
        <taxon>Eukaryota</taxon>
        <taxon>Fungi</taxon>
        <taxon>Dikarya</taxon>
        <taxon>Basidiomycota</taxon>
        <taxon>Agaricomycotina</taxon>
        <taxon>Agaricomycetes</taxon>
        <taxon>Agaricomycetidae</taxon>
        <taxon>Agaricales</taxon>
        <taxon>Marasmiineae</taxon>
        <taxon>Omphalotaceae</taxon>
        <taxon>Gymnopus</taxon>
    </lineage>
</organism>
<feature type="region of interest" description="Disordered" evidence="1">
    <location>
        <begin position="145"/>
        <end position="170"/>
    </location>
</feature>
<sequence>MILDEKSLLNPPPPYFRHSNSNNPFLLNEDETGSDTASLFTIGSNNPYAAYLSARQSAKSKPSFSTLPSHLLLQIVYSTFPQEDGEFEGDAKAVLQRQTLYWLETSLRLVNRELYIASMHVLRCCYLSTYDSLIRPPYSSDPFPSSNSIPVYQPSSSRRNTPNGPSSSLFPQHRELQTLDLFIAVLAHEEQLLDTSTLYLARHEAYKDIFDLMQPRSRLEDLVAKEGIKTGVISMGDECSVPTTPITPQTPSEGKEKENSPYATSSSSSMAGSLYASTSTLAKPLKKSKSTFSIFSTLSSIGKGKGKAPVEQTPSRPTRTQVALTPLVFGSLSISFSPRKVSLMYAPPPSASSLSSLTVTGSSSTVYGGSTYGALGVSHNSRARKRSIVEVQRERDEALEVCARRLVRGLRKWMEEEAQ</sequence>
<feature type="compositionally biased region" description="Low complexity" evidence="1">
    <location>
        <begin position="260"/>
        <end position="270"/>
    </location>
</feature>
<keyword evidence="3" id="KW-1185">Reference proteome</keyword>
<evidence type="ECO:0000313" key="3">
    <source>
        <dbReference type="Proteomes" id="UP000799118"/>
    </source>
</evidence>
<reference evidence="2" key="1">
    <citation type="journal article" date="2019" name="Environ. Microbiol.">
        <title>Fungal ecological strategies reflected in gene transcription - a case study of two litter decomposers.</title>
        <authorList>
            <person name="Barbi F."/>
            <person name="Kohler A."/>
            <person name="Barry K."/>
            <person name="Baskaran P."/>
            <person name="Daum C."/>
            <person name="Fauchery L."/>
            <person name="Ihrmark K."/>
            <person name="Kuo A."/>
            <person name="LaButti K."/>
            <person name="Lipzen A."/>
            <person name="Morin E."/>
            <person name="Grigoriev I.V."/>
            <person name="Henrissat B."/>
            <person name="Lindahl B."/>
            <person name="Martin F."/>
        </authorList>
    </citation>
    <scope>NUCLEOTIDE SEQUENCE</scope>
    <source>
        <strain evidence="2">JB14</strain>
    </source>
</reference>
<dbReference type="AlphaFoldDB" id="A0A6A4H9S4"/>
<accession>A0A6A4H9S4</accession>
<protein>
    <submittedName>
        <fullName evidence="2">Uncharacterized protein</fullName>
    </submittedName>
</protein>
<dbReference type="OrthoDB" id="2536866at2759"/>
<evidence type="ECO:0000313" key="2">
    <source>
        <dbReference type="EMBL" id="KAE9395029.1"/>
    </source>
</evidence>
<name>A0A6A4H9S4_9AGAR</name>